<dbReference type="OrthoDB" id="241504at2"/>
<dbReference type="InterPro" id="IPR011032">
    <property type="entry name" value="GroES-like_sf"/>
</dbReference>
<sequence length="389" mass="42197">MRALCWNGVNDLAVETVDDPTILNPHDIILRVRLTTTCGSDLHFIDGYLPGMREGDVFGHEFMGEIVDIGSEVSVRRIGERVVVPSFIACDRCWYCDHELYSCCDTTNPNAQLQQPLLGYPSGGIYGYTHPFGGYAGSHAEYIRVPFGDVNCFPIPEGVSDEQALFLSDAAPTGFMGADFCEVSAGDTVAVFGAGGVGLMAAKSAQLLGAERAIVIDRIPERLSLARHGYGLETIDYTAVDSVHETLREMTGGRGPDACIDAVGMEGHGTGVQQLYDKAKQLLHLETDRASALRQAILACRKGGVVSVLGVYGVTDKFPMGVVTNKALTIKSAQQHGQRYMARLFDYVQQGDLDPAKLITHDLPLEQGVQAYDMFKNKDDGCIRVAIRP</sequence>
<comment type="cofactor">
    <cofactor evidence="1 5">
        <name>Zn(2+)</name>
        <dbReference type="ChEBI" id="CHEBI:29105"/>
    </cofactor>
</comment>
<name>A0A1X0IWF6_MYCRH</name>
<evidence type="ECO:0000313" key="9">
    <source>
        <dbReference type="Proteomes" id="UP000192534"/>
    </source>
</evidence>
<dbReference type="Gene3D" id="3.40.50.720">
    <property type="entry name" value="NAD(P)-binding Rossmann-like Domain"/>
    <property type="match status" value="1"/>
</dbReference>
<dbReference type="GO" id="GO:0016491">
    <property type="term" value="F:oxidoreductase activity"/>
    <property type="evidence" value="ECO:0007669"/>
    <property type="project" value="UniProtKB-KW"/>
</dbReference>
<dbReference type="SUPFAM" id="SSF50129">
    <property type="entry name" value="GroES-like"/>
    <property type="match status" value="1"/>
</dbReference>
<reference evidence="8 9" key="1">
    <citation type="submission" date="2016-12" db="EMBL/GenBank/DDBJ databases">
        <title>The new phylogeny of genus Mycobacterium.</title>
        <authorList>
            <person name="Tortoli E."/>
            <person name="Trovato A."/>
            <person name="Cirillo D.M."/>
        </authorList>
    </citation>
    <scope>NUCLEOTIDE SEQUENCE [LARGE SCALE GENOMIC DNA]</scope>
    <source>
        <strain evidence="8 9">DSM 44223</strain>
    </source>
</reference>
<dbReference type="CDD" id="cd08283">
    <property type="entry name" value="FDH_like_1"/>
    <property type="match status" value="1"/>
</dbReference>
<evidence type="ECO:0000256" key="2">
    <source>
        <dbReference type="ARBA" id="ARBA00022723"/>
    </source>
</evidence>
<evidence type="ECO:0000256" key="5">
    <source>
        <dbReference type="RuleBase" id="RU361277"/>
    </source>
</evidence>
<evidence type="ECO:0000256" key="1">
    <source>
        <dbReference type="ARBA" id="ARBA00001947"/>
    </source>
</evidence>
<proteinExistence type="inferred from homology"/>
<keyword evidence="9" id="KW-1185">Reference proteome</keyword>
<comment type="similarity">
    <text evidence="5">Belongs to the zinc-containing alcohol dehydrogenase family.</text>
</comment>
<feature type="domain" description="Alcohol dehydrogenase-like C-terminal" evidence="6">
    <location>
        <begin position="196"/>
        <end position="264"/>
    </location>
</feature>
<feature type="domain" description="Alcohol dehydrogenase-like N-terminal" evidence="7">
    <location>
        <begin position="25"/>
        <end position="156"/>
    </location>
</feature>
<keyword evidence="2 5" id="KW-0479">Metal-binding</keyword>
<dbReference type="Proteomes" id="UP000192534">
    <property type="component" value="Unassembled WGS sequence"/>
</dbReference>
<dbReference type="RefSeq" id="WP_083119114.1">
    <property type="nucleotide sequence ID" value="NZ_JACKUO010000011.1"/>
</dbReference>
<accession>A0A1X0IWF6</accession>
<dbReference type="PANTHER" id="PTHR42813:SF2">
    <property type="entry name" value="DEHYDROGENASE, ZINC-CONTAINING, PUTATIVE (AFU_ORTHOLOGUE AFUA_2G02810)-RELATED"/>
    <property type="match status" value="1"/>
</dbReference>
<evidence type="ECO:0000256" key="3">
    <source>
        <dbReference type="ARBA" id="ARBA00022833"/>
    </source>
</evidence>
<dbReference type="Pfam" id="PF00107">
    <property type="entry name" value="ADH_zinc_N"/>
    <property type="match status" value="1"/>
</dbReference>
<dbReference type="InterPro" id="IPR013154">
    <property type="entry name" value="ADH-like_N"/>
</dbReference>
<dbReference type="InterPro" id="IPR036291">
    <property type="entry name" value="NAD(P)-bd_dom_sf"/>
</dbReference>
<keyword evidence="4" id="KW-0560">Oxidoreductase</keyword>
<dbReference type="SUPFAM" id="SSF51735">
    <property type="entry name" value="NAD(P)-binding Rossmann-fold domains"/>
    <property type="match status" value="1"/>
</dbReference>
<organism evidence="8 9">
    <name type="scientific">Mycolicibacterium rhodesiae</name>
    <name type="common">Mycobacterium rhodesiae</name>
    <dbReference type="NCBI Taxonomy" id="36814"/>
    <lineage>
        <taxon>Bacteria</taxon>
        <taxon>Bacillati</taxon>
        <taxon>Actinomycetota</taxon>
        <taxon>Actinomycetes</taxon>
        <taxon>Mycobacteriales</taxon>
        <taxon>Mycobacteriaceae</taxon>
        <taxon>Mycolicibacterium</taxon>
    </lineage>
</organism>
<comment type="caution">
    <text evidence="8">The sequence shown here is derived from an EMBL/GenBank/DDBJ whole genome shotgun (WGS) entry which is preliminary data.</text>
</comment>
<dbReference type="Gene3D" id="3.90.180.10">
    <property type="entry name" value="Medium-chain alcohol dehydrogenases, catalytic domain"/>
    <property type="match status" value="1"/>
</dbReference>
<dbReference type="Pfam" id="PF08240">
    <property type="entry name" value="ADH_N"/>
    <property type="match status" value="1"/>
</dbReference>
<evidence type="ECO:0000256" key="4">
    <source>
        <dbReference type="ARBA" id="ARBA00023002"/>
    </source>
</evidence>
<evidence type="ECO:0000259" key="6">
    <source>
        <dbReference type="Pfam" id="PF00107"/>
    </source>
</evidence>
<dbReference type="PANTHER" id="PTHR42813">
    <property type="entry name" value="ZINC-TYPE ALCOHOL DEHYDROGENASE-LIKE"/>
    <property type="match status" value="1"/>
</dbReference>
<dbReference type="InterPro" id="IPR002328">
    <property type="entry name" value="ADH_Zn_CS"/>
</dbReference>
<evidence type="ECO:0000259" key="7">
    <source>
        <dbReference type="Pfam" id="PF08240"/>
    </source>
</evidence>
<protein>
    <submittedName>
        <fullName evidence="8">Glutathione-dependent formaldehyde dehydrogenase</fullName>
    </submittedName>
</protein>
<evidence type="ECO:0000313" key="8">
    <source>
        <dbReference type="EMBL" id="ORB52951.1"/>
    </source>
</evidence>
<dbReference type="GO" id="GO:0008270">
    <property type="term" value="F:zinc ion binding"/>
    <property type="evidence" value="ECO:0007669"/>
    <property type="project" value="InterPro"/>
</dbReference>
<keyword evidence="3 5" id="KW-0862">Zinc</keyword>
<gene>
    <name evidence="8" type="ORF">BST42_12995</name>
</gene>
<dbReference type="AlphaFoldDB" id="A0A1X0IWF6"/>
<dbReference type="EMBL" id="MVIH01000005">
    <property type="protein sequence ID" value="ORB52951.1"/>
    <property type="molecule type" value="Genomic_DNA"/>
</dbReference>
<dbReference type="PROSITE" id="PS00059">
    <property type="entry name" value="ADH_ZINC"/>
    <property type="match status" value="1"/>
</dbReference>
<dbReference type="InterPro" id="IPR013149">
    <property type="entry name" value="ADH-like_C"/>
</dbReference>